<evidence type="ECO:0000256" key="1">
    <source>
        <dbReference type="ARBA" id="ARBA00006484"/>
    </source>
</evidence>
<dbReference type="Proteomes" id="UP000305233">
    <property type="component" value="Unassembled WGS sequence"/>
</dbReference>
<dbReference type="AlphaFoldDB" id="A0A4S5E0Y3"/>
<organism evidence="3 4">
    <name type="scientific">Arthrobacter echini</name>
    <dbReference type="NCBI Taxonomy" id="1529066"/>
    <lineage>
        <taxon>Bacteria</taxon>
        <taxon>Bacillati</taxon>
        <taxon>Actinomycetota</taxon>
        <taxon>Actinomycetes</taxon>
        <taxon>Micrococcales</taxon>
        <taxon>Micrococcaceae</taxon>
        <taxon>Arthrobacter</taxon>
    </lineage>
</organism>
<dbReference type="PANTHER" id="PTHR42760">
    <property type="entry name" value="SHORT-CHAIN DEHYDROGENASES/REDUCTASES FAMILY MEMBER"/>
    <property type="match status" value="1"/>
</dbReference>
<gene>
    <name evidence="3" type="ORF">E8P82_13465</name>
</gene>
<name>A0A4S5E0Y3_9MICC</name>
<dbReference type="EC" id="1.1.1.47" evidence="3"/>
<sequence>MAQRFDGKTILVTGGAGGMGEAHARAFAAEGGKVLIGDIVDEQGEALAAELGDAVHYLHLDVTDEDAWSAFVDHAEKEFGPVSVLVNNAGIGAGGPIEDITFEDWRKALAINLDGTFLGSRAVVPSMKKAGGGSIINVSSYAGQRGTSFSTPYTASKFGVVGLTKALATEVADFGIRVNSVHPGYIRTPILGETNDNVVMGKVPIRRMGRPEEVSRMVLFLASDEASYSTGSEFSVDGGWAAGSPVMIGESNADFEARIGGE</sequence>
<dbReference type="NCBIfam" id="NF005559">
    <property type="entry name" value="PRK07231.1"/>
    <property type="match status" value="1"/>
</dbReference>
<evidence type="ECO:0000256" key="2">
    <source>
        <dbReference type="ARBA" id="ARBA00023002"/>
    </source>
</evidence>
<dbReference type="GO" id="GO:0047936">
    <property type="term" value="F:glucose 1-dehydrogenase [NAD(P)+] activity"/>
    <property type="evidence" value="ECO:0007669"/>
    <property type="project" value="UniProtKB-EC"/>
</dbReference>
<evidence type="ECO:0000313" key="4">
    <source>
        <dbReference type="Proteomes" id="UP000305233"/>
    </source>
</evidence>
<comment type="caution">
    <text evidence="3">The sequence shown here is derived from an EMBL/GenBank/DDBJ whole genome shotgun (WGS) entry which is preliminary data.</text>
</comment>
<dbReference type="PRINTS" id="PR00080">
    <property type="entry name" value="SDRFAMILY"/>
</dbReference>
<dbReference type="InterPro" id="IPR002347">
    <property type="entry name" value="SDR_fam"/>
</dbReference>
<proteinExistence type="inferred from homology"/>
<dbReference type="EMBL" id="SSWH01000014">
    <property type="protein sequence ID" value="THJ64988.1"/>
    <property type="molecule type" value="Genomic_DNA"/>
</dbReference>
<accession>A0A4S5E0Y3</accession>
<dbReference type="FunFam" id="3.40.50.720:FF:000084">
    <property type="entry name" value="Short-chain dehydrogenase reductase"/>
    <property type="match status" value="1"/>
</dbReference>
<keyword evidence="2 3" id="KW-0560">Oxidoreductase</keyword>
<dbReference type="InterPro" id="IPR036291">
    <property type="entry name" value="NAD(P)-bd_dom_sf"/>
</dbReference>
<dbReference type="InterPro" id="IPR020904">
    <property type="entry name" value="Sc_DH/Rdtase_CS"/>
</dbReference>
<keyword evidence="4" id="KW-1185">Reference proteome</keyword>
<comment type="similarity">
    <text evidence="1">Belongs to the short-chain dehydrogenases/reductases (SDR) family.</text>
</comment>
<protein>
    <submittedName>
        <fullName evidence="3">Glucose 1-dehydrogenase</fullName>
        <ecNumber evidence="3">1.1.1.47</ecNumber>
    </submittedName>
</protein>
<reference evidence="3 4" key="1">
    <citation type="submission" date="2019-04" db="EMBL/GenBank/DDBJ databases">
        <authorList>
            <person name="Liu Q."/>
            <person name="Xin Y.-H."/>
        </authorList>
    </citation>
    <scope>NUCLEOTIDE SEQUENCE [LARGE SCALE GENOMIC DNA]</scope>
    <source>
        <strain evidence="3 4">AM23</strain>
    </source>
</reference>
<dbReference type="OrthoDB" id="4288312at2"/>
<dbReference type="PRINTS" id="PR00081">
    <property type="entry name" value="GDHRDH"/>
</dbReference>
<evidence type="ECO:0000313" key="3">
    <source>
        <dbReference type="EMBL" id="THJ64988.1"/>
    </source>
</evidence>
<dbReference type="RefSeq" id="WP_136455567.1">
    <property type="nucleotide sequence ID" value="NZ_SSWH01000014.1"/>
</dbReference>
<dbReference type="Gene3D" id="3.40.50.720">
    <property type="entry name" value="NAD(P)-binding Rossmann-like Domain"/>
    <property type="match status" value="1"/>
</dbReference>
<dbReference type="NCBIfam" id="NF009466">
    <property type="entry name" value="PRK12826.1-2"/>
    <property type="match status" value="1"/>
</dbReference>
<dbReference type="SUPFAM" id="SSF51735">
    <property type="entry name" value="NAD(P)-binding Rossmann-fold domains"/>
    <property type="match status" value="1"/>
</dbReference>
<dbReference type="PROSITE" id="PS00061">
    <property type="entry name" value="ADH_SHORT"/>
    <property type="match status" value="1"/>
</dbReference>
<dbReference type="Pfam" id="PF13561">
    <property type="entry name" value="adh_short_C2"/>
    <property type="match status" value="1"/>
</dbReference>
<dbReference type="PANTHER" id="PTHR42760:SF133">
    <property type="entry name" value="3-OXOACYL-[ACYL-CARRIER-PROTEIN] REDUCTASE"/>
    <property type="match status" value="1"/>
</dbReference>